<reference evidence="13" key="1">
    <citation type="submission" date="2016-10" db="EMBL/GenBank/DDBJ databases">
        <authorList>
            <person name="Varghese N."/>
            <person name="Submissions S."/>
        </authorList>
    </citation>
    <scope>NUCLEOTIDE SEQUENCE [LARGE SCALE GENOMIC DNA]</scope>
    <source>
        <strain evidence="13">DSM 26348</strain>
    </source>
</reference>
<evidence type="ECO:0000256" key="3">
    <source>
        <dbReference type="ARBA" id="ARBA00022575"/>
    </source>
</evidence>
<sequence length="358" mass="37375">MDTLLRKLEIELPIIQAPMAGISTPEMAAAVSNAGGLGSIGVGAVNAEATRQMIVAVRSLTDRPFQVNVFCHRPAIADVAREQAWLARLQPEFARFAASPPFLLTEIYRSFLTDDDKLAVLLEERPAVVSFHFGLPSQERIDALRRAGITLFATATNLAEGKAIEAAGIDAIVAQGYEAGGHRGVFDVAAADDQLGTIALTRLLVREVGIPIISAGGIMDGAGIAASLTLGAVAAQLGTAFIACPESSADTGYRTALLGPAAEHTVMTAAISGRPARCLANRFTAFGKNVDPAMIPDYPIAYDAGKALHAAAKAKGEFSYGAQWAGQGAPLARAMPAADLVARLRSETEAAKSTNLLR</sequence>
<dbReference type="SUPFAM" id="SSF51412">
    <property type="entry name" value="Inosine monophosphate dehydrogenase (IMPDH)"/>
    <property type="match status" value="1"/>
</dbReference>
<keyword evidence="8 12" id="KW-0503">Monooxygenase</keyword>
<comment type="catalytic activity">
    <reaction evidence="10">
        <text>3 propionate 3-nitronate + 3 O2 + H2O = 3 3-oxopropanoate + 2 nitrate + nitrite + H2O2 + 3 H(+)</text>
        <dbReference type="Rhea" id="RHEA:57332"/>
        <dbReference type="ChEBI" id="CHEBI:15377"/>
        <dbReference type="ChEBI" id="CHEBI:15378"/>
        <dbReference type="ChEBI" id="CHEBI:15379"/>
        <dbReference type="ChEBI" id="CHEBI:16240"/>
        <dbReference type="ChEBI" id="CHEBI:16301"/>
        <dbReference type="ChEBI" id="CHEBI:17632"/>
        <dbReference type="ChEBI" id="CHEBI:33190"/>
        <dbReference type="ChEBI" id="CHEBI:136067"/>
    </reaction>
</comment>
<evidence type="ECO:0000313" key="12">
    <source>
        <dbReference type="EMBL" id="SFH74369.1"/>
    </source>
</evidence>
<dbReference type="Proteomes" id="UP000199518">
    <property type="component" value="Unassembled WGS sequence"/>
</dbReference>
<evidence type="ECO:0000256" key="7">
    <source>
        <dbReference type="ARBA" id="ARBA00023002"/>
    </source>
</evidence>
<evidence type="ECO:0000256" key="5">
    <source>
        <dbReference type="ARBA" id="ARBA00022643"/>
    </source>
</evidence>
<keyword evidence="4" id="KW-0285">Flavoprotein</keyword>
<dbReference type="Pfam" id="PF03060">
    <property type="entry name" value="NMO"/>
    <property type="match status" value="1"/>
</dbReference>
<keyword evidence="5" id="KW-0288">FMN</keyword>
<evidence type="ECO:0000256" key="1">
    <source>
        <dbReference type="ARBA" id="ARBA00001917"/>
    </source>
</evidence>
<evidence type="ECO:0000256" key="8">
    <source>
        <dbReference type="ARBA" id="ARBA00023033"/>
    </source>
</evidence>
<gene>
    <name evidence="12" type="ORF">SAMN05421753_102298</name>
</gene>
<dbReference type="GO" id="GO:0000166">
    <property type="term" value="F:nucleotide binding"/>
    <property type="evidence" value="ECO:0007669"/>
    <property type="project" value="UniProtKB-KW"/>
</dbReference>
<keyword evidence="6" id="KW-0547">Nucleotide-binding</keyword>
<evidence type="ECO:0000256" key="2">
    <source>
        <dbReference type="ARBA" id="ARBA00009881"/>
    </source>
</evidence>
<dbReference type="CDD" id="cd04730">
    <property type="entry name" value="NPD_like"/>
    <property type="match status" value="1"/>
</dbReference>
<comment type="similarity">
    <text evidence="2">Belongs to the nitronate monooxygenase family. NMO class I subfamily.</text>
</comment>
<dbReference type="InterPro" id="IPR013785">
    <property type="entry name" value="Aldolase_TIM"/>
</dbReference>
<evidence type="ECO:0000256" key="9">
    <source>
        <dbReference type="ARBA" id="ARBA00031155"/>
    </source>
</evidence>
<accession>A0A1I3CJC5</accession>
<evidence type="ECO:0000256" key="4">
    <source>
        <dbReference type="ARBA" id="ARBA00022630"/>
    </source>
</evidence>
<dbReference type="STRING" id="1576369.SAMN05421753_102298"/>
<dbReference type="EMBL" id="FOQD01000002">
    <property type="protein sequence ID" value="SFH74369.1"/>
    <property type="molecule type" value="Genomic_DNA"/>
</dbReference>
<keyword evidence="13" id="KW-1185">Reference proteome</keyword>
<dbReference type="FunFam" id="3.20.20.70:FF:000154">
    <property type="entry name" value="Probable nitronate monooxygenase"/>
    <property type="match status" value="1"/>
</dbReference>
<evidence type="ECO:0000256" key="11">
    <source>
        <dbReference type="ARBA" id="ARBA00067136"/>
    </source>
</evidence>
<dbReference type="GO" id="GO:0009636">
    <property type="term" value="P:response to toxic substance"/>
    <property type="evidence" value="ECO:0007669"/>
    <property type="project" value="UniProtKB-KW"/>
</dbReference>
<organism evidence="12 13">
    <name type="scientific">Planctomicrobium piriforme</name>
    <dbReference type="NCBI Taxonomy" id="1576369"/>
    <lineage>
        <taxon>Bacteria</taxon>
        <taxon>Pseudomonadati</taxon>
        <taxon>Planctomycetota</taxon>
        <taxon>Planctomycetia</taxon>
        <taxon>Planctomycetales</taxon>
        <taxon>Planctomycetaceae</taxon>
        <taxon>Planctomicrobium</taxon>
    </lineage>
</organism>
<keyword evidence="3" id="KW-0216">Detoxification</keyword>
<keyword evidence="7" id="KW-0560">Oxidoreductase</keyword>
<dbReference type="InterPro" id="IPR004136">
    <property type="entry name" value="NMO"/>
</dbReference>
<dbReference type="AlphaFoldDB" id="A0A1I3CJC5"/>
<evidence type="ECO:0000256" key="10">
    <source>
        <dbReference type="ARBA" id="ARBA00049401"/>
    </source>
</evidence>
<comment type="cofactor">
    <cofactor evidence="1">
        <name>FMN</name>
        <dbReference type="ChEBI" id="CHEBI:58210"/>
    </cofactor>
</comment>
<dbReference type="Gene3D" id="3.20.20.70">
    <property type="entry name" value="Aldolase class I"/>
    <property type="match status" value="1"/>
</dbReference>
<protein>
    <recommendedName>
        <fullName evidence="11">Nitronate monooxygenase</fullName>
    </recommendedName>
    <alternativeName>
        <fullName evidence="9">Propionate 3-nitronate monooxygenase</fullName>
    </alternativeName>
</protein>
<dbReference type="OrthoDB" id="9778912at2"/>
<evidence type="ECO:0000256" key="6">
    <source>
        <dbReference type="ARBA" id="ARBA00022741"/>
    </source>
</evidence>
<evidence type="ECO:0000313" key="13">
    <source>
        <dbReference type="Proteomes" id="UP000199518"/>
    </source>
</evidence>
<proteinExistence type="inferred from homology"/>
<name>A0A1I3CJC5_9PLAN</name>
<dbReference type="PANTHER" id="PTHR42747:SF3">
    <property type="entry name" value="NITRONATE MONOOXYGENASE-RELATED"/>
    <property type="match status" value="1"/>
</dbReference>
<dbReference type="GO" id="GO:0018580">
    <property type="term" value="F:nitronate monooxygenase activity"/>
    <property type="evidence" value="ECO:0007669"/>
    <property type="project" value="InterPro"/>
</dbReference>
<dbReference type="PANTHER" id="PTHR42747">
    <property type="entry name" value="NITRONATE MONOOXYGENASE-RELATED"/>
    <property type="match status" value="1"/>
</dbReference>
<dbReference type="RefSeq" id="WP_092047982.1">
    <property type="nucleotide sequence ID" value="NZ_FOQD01000002.1"/>
</dbReference>